<accession>A0A8H6DDP9</accession>
<organism evidence="2 3">
    <name type="scientific">Fusarium mundagurra</name>
    <dbReference type="NCBI Taxonomy" id="1567541"/>
    <lineage>
        <taxon>Eukaryota</taxon>
        <taxon>Fungi</taxon>
        <taxon>Dikarya</taxon>
        <taxon>Ascomycota</taxon>
        <taxon>Pezizomycotina</taxon>
        <taxon>Sordariomycetes</taxon>
        <taxon>Hypocreomycetidae</taxon>
        <taxon>Hypocreales</taxon>
        <taxon>Nectriaceae</taxon>
        <taxon>Fusarium</taxon>
        <taxon>Fusarium fujikuroi species complex</taxon>
    </lineage>
</organism>
<comment type="caution">
    <text evidence="2">The sequence shown here is derived from an EMBL/GenBank/DDBJ whole genome shotgun (WGS) entry which is preliminary data.</text>
</comment>
<dbReference type="AlphaFoldDB" id="A0A8H6DDP9"/>
<dbReference type="OrthoDB" id="5111822at2759"/>
<feature type="compositionally biased region" description="Acidic residues" evidence="1">
    <location>
        <begin position="121"/>
        <end position="188"/>
    </location>
</feature>
<name>A0A8H6DDP9_9HYPO</name>
<gene>
    <name evidence="2" type="ORF">FMUND_8129</name>
</gene>
<dbReference type="Proteomes" id="UP000544331">
    <property type="component" value="Unassembled WGS sequence"/>
</dbReference>
<dbReference type="EMBL" id="JAAOAN010000270">
    <property type="protein sequence ID" value="KAF5713039.1"/>
    <property type="molecule type" value="Genomic_DNA"/>
</dbReference>
<keyword evidence="3" id="KW-1185">Reference proteome</keyword>
<protein>
    <submittedName>
        <fullName evidence="2">Uncharacterized protein</fullName>
    </submittedName>
</protein>
<feature type="region of interest" description="Disordered" evidence="1">
    <location>
        <begin position="115"/>
        <end position="206"/>
    </location>
</feature>
<evidence type="ECO:0000313" key="2">
    <source>
        <dbReference type="EMBL" id="KAF5713039.1"/>
    </source>
</evidence>
<feature type="compositionally biased region" description="Basic and acidic residues" evidence="1">
    <location>
        <begin position="189"/>
        <end position="206"/>
    </location>
</feature>
<evidence type="ECO:0000256" key="1">
    <source>
        <dbReference type="SAM" id="MobiDB-lite"/>
    </source>
</evidence>
<reference evidence="2 3" key="1">
    <citation type="submission" date="2020-05" db="EMBL/GenBank/DDBJ databases">
        <title>Identification and distribution of gene clusters putatively required for synthesis of sphingolipid metabolism inhibitors in phylogenetically diverse species of the filamentous fungus Fusarium.</title>
        <authorList>
            <person name="Kim H.-S."/>
            <person name="Busman M."/>
            <person name="Brown D.W."/>
            <person name="Divon H."/>
            <person name="Uhlig S."/>
            <person name="Proctor R.H."/>
        </authorList>
    </citation>
    <scope>NUCLEOTIDE SEQUENCE [LARGE SCALE GENOMIC DNA]</scope>
    <source>
        <strain evidence="2 3">NRRL 66235</strain>
    </source>
</reference>
<proteinExistence type="predicted"/>
<evidence type="ECO:0000313" key="3">
    <source>
        <dbReference type="Proteomes" id="UP000544331"/>
    </source>
</evidence>
<sequence>MHDYKDTIFKLVGRFNIQGGVIKQAFATNLLRGNGLQPFDDKKHQEEQIGILVISETEYNKPSHFVQSVRHSGGLVVKKSWIEDLHIKNQWFDPCGKYIWKKVVFVDDKEYLDKECQDGYGDTDDEYEDSDGNDEESEDDESEDEEPEDYGPECYEYEDDEKSEDEAWWSDEYEADEYEADEDEIDEDKDSKDKAGNTRRYNDSRRLRSQALVHLAAPLA</sequence>